<accession>A0ABT9NEI5</accession>
<feature type="transmembrane region" description="Helical" evidence="1">
    <location>
        <begin position="41"/>
        <end position="61"/>
    </location>
</feature>
<feature type="transmembrane region" description="Helical" evidence="1">
    <location>
        <begin position="67"/>
        <end position="88"/>
    </location>
</feature>
<comment type="caution">
    <text evidence="2">The sequence shown here is derived from an EMBL/GenBank/DDBJ whole genome shotgun (WGS) entry which is preliminary data.</text>
</comment>
<evidence type="ECO:0000256" key="1">
    <source>
        <dbReference type="SAM" id="Phobius"/>
    </source>
</evidence>
<dbReference type="Proteomes" id="UP001243212">
    <property type="component" value="Unassembled WGS sequence"/>
</dbReference>
<proteinExistence type="predicted"/>
<sequence length="226" mass="24680">MTHLNHELERREEGWQVSIGAGSMNLFLPVIERVSRLPGKALVALASVGNLILLVIGWFAGQRHGGFGGWFPFGAAVIFSAVLIFFAIRRHRLEVRIDGYMLAAASKYTGTGRTPDEGETSDNIVVIDEEGRVIPGPNREGLLAEAELRESRERQRAAEVEAAHVKNTPLARLEAAQRAAIAAAGGVEKVPHLKDDLRWTLLSAGLTLLSLPFIGFLIIVAVLLWF</sequence>
<name>A0ABT9NEI5_9ACTO</name>
<reference evidence="2 3" key="1">
    <citation type="submission" date="2023-07" db="EMBL/GenBank/DDBJ databases">
        <title>Sequencing the genomes of 1000 actinobacteria strains.</title>
        <authorList>
            <person name="Klenk H.-P."/>
        </authorList>
    </citation>
    <scope>NUCLEOTIDE SEQUENCE [LARGE SCALE GENOMIC DNA]</scope>
    <source>
        <strain evidence="2 3">DSM 17163</strain>
    </source>
</reference>
<keyword evidence="1" id="KW-0472">Membrane</keyword>
<keyword evidence="3" id="KW-1185">Reference proteome</keyword>
<evidence type="ECO:0000313" key="2">
    <source>
        <dbReference type="EMBL" id="MDP9805620.1"/>
    </source>
</evidence>
<gene>
    <name evidence="2" type="ORF">J2S70_000202</name>
</gene>
<protein>
    <submittedName>
        <fullName evidence="2">Uncharacterized protein</fullName>
    </submittedName>
</protein>
<evidence type="ECO:0000313" key="3">
    <source>
        <dbReference type="Proteomes" id="UP001243212"/>
    </source>
</evidence>
<keyword evidence="1" id="KW-1133">Transmembrane helix</keyword>
<dbReference type="EMBL" id="JAUSQX010000001">
    <property type="protein sequence ID" value="MDP9805620.1"/>
    <property type="molecule type" value="Genomic_DNA"/>
</dbReference>
<dbReference type="RefSeq" id="WP_307681893.1">
    <property type="nucleotide sequence ID" value="NZ_JAUSQX010000001.1"/>
</dbReference>
<keyword evidence="1" id="KW-0812">Transmembrane</keyword>
<organism evidence="2 3">
    <name type="scientific">Trueperella bonasi</name>
    <dbReference type="NCBI Taxonomy" id="312286"/>
    <lineage>
        <taxon>Bacteria</taxon>
        <taxon>Bacillati</taxon>
        <taxon>Actinomycetota</taxon>
        <taxon>Actinomycetes</taxon>
        <taxon>Actinomycetales</taxon>
        <taxon>Actinomycetaceae</taxon>
        <taxon>Trueperella</taxon>
    </lineage>
</organism>
<feature type="transmembrane region" description="Helical" evidence="1">
    <location>
        <begin position="199"/>
        <end position="225"/>
    </location>
</feature>